<keyword evidence="9" id="KW-1185">Reference proteome</keyword>
<dbReference type="InterPro" id="IPR005948">
    <property type="entry name" value="ThiB-like"/>
</dbReference>
<protein>
    <recommendedName>
        <fullName evidence="3">Thiamine-binding periplasmic protein</fullName>
    </recommendedName>
</protein>
<reference evidence="9" key="1">
    <citation type="submission" date="2023-08" db="EMBL/GenBank/DDBJ databases">
        <title>Rhodospirillaceae gen. nov., a novel taxon isolated from the Yangtze River Yuezi River estuary sludge.</title>
        <authorList>
            <person name="Ruan L."/>
        </authorList>
    </citation>
    <scope>NUCLEOTIDE SEQUENCE [LARGE SCALE GENOMIC DNA]</scope>
    <source>
        <strain evidence="9">R-7</strain>
    </source>
</reference>
<dbReference type="CDD" id="cd13545">
    <property type="entry name" value="PBP2_TbpA"/>
    <property type="match status" value="1"/>
</dbReference>
<evidence type="ECO:0000256" key="6">
    <source>
        <dbReference type="ARBA" id="ARBA00022764"/>
    </source>
</evidence>
<evidence type="ECO:0000313" key="9">
    <source>
        <dbReference type="Proteomes" id="UP001230156"/>
    </source>
</evidence>
<gene>
    <name evidence="8" type="primary">thiB</name>
    <name evidence="8" type="ORF">Q8A70_28305</name>
</gene>
<keyword evidence="5 7" id="KW-0732">Signal</keyword>
<dbReference type="PANTHER" id="PTHR30006">
    <property type="entry name" value="THIAMINE-BINDING PERIPLASMIC PROTEIN-RELATED"/>
    <property type="match status" value="1"/>
</dbReference>
<feature type="chain" id="PRO_5046156912" description="Thiamine-binding periplasmic protein" evidence="7">
    <location>
        <begin position="21"/>
        <end position="331"/>
    </location>
</feature>
<comment type="caution">
    <text evidence="8">The sequence shown here is derived from an EMBL/GenBank/DDBJ whole genome shotgun (WGS) entry which is preliminary data.</text>
</comment>
<dbReference type="Gene3D" id="3.40.190.10">
    <property type="entry name" value="Periplasmic binding protein-like II"/>
    <property type="match status" value="2"/>
</dbReference>
<proteinExistence type="inferred from homology"/>
<accession>A0ABU0YY99</accession>
<keyword evidence="6" id="KW-0574">Periplasm</keyword>
<sequence>MRLILSVALFTIAGIASAQADTPKLTVYTYSSFVAEWGPGPKITPVFERQCGCKIEWVGIGDGAGLLARLKLEGKKTPADIVLGIDTSLTAEAAATGLIAPHGVDTGAVKLPVAWDDKNFVPYDYGYFAFMWDTQQLKDPPKSLADLAAPGAEPKLLLEDPRTSTPGLGLMLWLKSVYGDKASEAWKGIAPKILTVSKSWDEAYGLFTKGEAPLVLSYTTSQAYHVMEEKTDRYKALVFPEGNYMQVEVAGMLKSSKHPEIARQFLQFLVSQDFQTVIPTTNWMLPVTDGAMPPEFATAAPKPQKTLLLPAADVAANRGAWIKEWLEAVGE</sequence>
<name>A0ABU0YY99_9PROT</name>
<dbReference type="PANTHER" id="PTHR30006:SF3">
    <property type="entry name" value="THIAMINE-BINDING PERIPLASMIC PROTEIN"/>
    <property type="match status" value="1"/>
</dbReference>
<dbReference type="Pfam" id="PF01547">
    <property type="entry name" value="SBP_bac_1"/>
    <property type="match status" value="1"/>
</dbReference>
<evidence type="ECO:0000313" key="8">
    <source>
        <dbReference type="EMBL" id="MDQ7251623.1"/>
    </source>
</evidence>
<dbReference type="InterPro" id="IPR006059">
    <property type="entry name" value="SBP"/>
</dbReference>
<evidence type="ECO:0000256" key="3">
    <source>
        <dbReference type="ARBA" id="ARBA00019815"/>
    </source>
</evidence>
<evidence type="ECO:0000256" key="4">
    <source>
        <dbReference type="ARBA" id="ARBA00022448"/>
    </source>
</evidence>
<evidence type="ECO:0000256" key="7">
    <source>
        <dbReference type="SAM" id="SignalP"/>
    </source>
</evidence>
<evidence type="ECO:0000256" key="2">
    <source>
        <dbReference type="ARBA" id="ARBA00008520"/>
    </source>
</evidence>
<dbReference type="NCBIfam" id="TIGR01276">
    <property type="entry name" value="thiB"/>
    <property type="match status" value="1"/>
</dbReference>
<organism evidence="8 9">
    <name type="scientific">Dongia sedimenti</name>
    <dbReference type="NCBI Taxonomy" id="3064282"/>
    <lineage>
        <taxon>Bacteria</taxon>
        <taxon>Pseudomonadati</taxon>
        <taxon>Pseudomonadota</taxon>
        <taxon>Alphaproteobacteria</taxon>
        <taxon>Rhodospirillales</taxon>
        <taxon>Dongiaceae</taxon>
        <taxon>Dongia</taxon>
    </lineage>
</organism>
<dbReference type="InterPro" id="IPR005967">
    <property type="entry name" value="ThiB"/>
</dbReference>
<dbReference type="NCBIfam" id="TIGR01254">
    <property type="entry name" value="sfuA"/>
    <property type="match status" value="1"/>
</dbReference>
<comment type="subcellular location">
    <subcellularLocation>
        <location evidence="1">Periplasm</location>
    </subcellularLocation>
</comment>
<feature type="signal peptide" evidence="7">
    <location>
        <begin position="1"/>
        <end position="20"/>
    </location>
</feature>
<keyword evidence="4" id="KW-0813">Transport</keyword>
<comment type="similarity">
    <text evidence="2">Belongs to the bacterial solute-binding protein 1 family.</text>
</comment>
<dbReference type="SUPFAM" id="SSF53850">
    <property type="entry name" value="Periplasmic binding protein-like II"/>
    <property type="match status" value="1"/>
</dbReference>
<evidence type="ECO:0000256" key="1">
    <source>
        <dbReference type="ARBA" id="ARBA00004418"/>
    </source>
</evidence>
<dbReference type="Proteomes" id="UP001230156">
    <property type="component" value="Unassembled WGS sequence"/>
</dbReference>
<dbReference type="EMBL" id="JAUYVI010000014">
    <property type="protein sequence ID" value="MDQ7251623.1"/>
    <property type="molecule type" value="Genomic_DNA"/>
</dbReference>
<dbReference type="RefSeq" id="WP_379962161.1">
    <property type="nucleotide sequence ID" value="NZ_JAUYVI010000014.1"/>
</dbReference>
<evidence type="ECO:0000256" key="5">
    <source>
        <dbReference type="ARBA" id="ARBA00022729"/>
    </source>
</evidence>